<dbReference type="KEGG" id="oho:Oweho_3315"/>
<dbReference type="RefSeq" id="WP_014203613.1">
    <property type="nucleotide sequence ID" value="NC_016599.1"/>
</dbReference>
<dbReference type="InterPro" id="IPR036291">
    <property type="entry name" value="NAD(P)-bd_dom_sf"/>
</dbReference>
<dbReference type="Gene3D" id="3.40.50.720">
    <property type="entry name" value="NAD(P)-binding Rossmann-like Domain"/>
    <property type="match status" value="1"/>
</dbReference>
<dbReference type="HOGENOM" id="CLU_007383_6_7_10"/>
<dbReference type="STRING" id="926562.Oweho_3315"/>
<dbReference type="SUPFAM" id="SSF51735">
    <property type="entry name" value="NAD(P)-binding Rossmann-fold domains"/>
    <property type="match status" value="1"/>
</dbReference>
<dbReference type="Proteomes" id="UP000005631">
    <property type="component" value="Chromosome"/>
</dbReference>
<reference evidence="2 3" key="1">
    <citation type="journal article" date="2012" name="Stand. Genomic Sci.">
        <title>Genome sequence of the orange-pigmented seawater bacterium Owenweeksia hongkongensis type strain (UST20020801(T)).</title>
        <authorList>
            <person name="Riedel T."/>
            <person name="Held B."/>
            <person name="Nolan M."/>
            <person name="Lucas S."/>
            <person name="Lapidus A."/>
            <person name="Tice H."/>
            <person name="Del Rio T.G."/>
            <person name="Cheng J.F."/>
            <person name="Han C."/>
            <person name="Tapia R."/>
            <person name="Goodwin L.A."/>
            <person name="Pitluck S."/>
            <person name="Liolios K."/>
            <person name="Mavromatis K."/>
            <person name="Pagani I."/>
            <person name="Ivanova N."/>
            <person name="Mikhailova N."/>
            <person name="Pati A."/>
            <person name="Chen A."/>
            <person name="Palaniappan K."/>
            <person name="Rohde M."/>
            <person name="Tindall B.J."/>
            <person name="Detter J.C."/>
            <person name="Goker M."/>
            <person name="Woyke T."/>
            <person name="Bristow J."/>
            <person name="Eisen J.A."/>
            <person name="Markowitz V."/>
            <person name="Hugenholtz P."/>
            <person name="Klenk H.P."/>
            <person name="Kyrpides N.C."/>
        </authorList>
    </citation>
    <scope>NUCLEOTIDE SEQUENCE</scope>
    <source>
        <strain evidence="3">DSM 17368 / JCM 12287 / NRRL B-23963</strain>
    </source>
</reference>
<dbReference type="AlphaFoldDB" id="G8R4V2"/>
<dbReference type="PATRIC" id="fig|926562.3.peg.3335"/>
<dbReference type="EMBL" id="CP003156">
    <property type="protein sequence ID" value="AEV34266.1"/>
    <property type="molecule type" value="Genomic_DNA"/>
</dbReference>
<gene>
    <name evidence="2" type="ordered locus">Oweho_3315</name>
</gene>
<dbReference type="Pfam" id="PF01370">
    <property type="entry name" value="Epimerase"/>
    <property type="match status" value="1"/>
</dbReference>
<evidence type="ECO:0000259" key="1">
    <source>
        <dbReference type="Pfam" id="PF01370"/>
    </source>
</evidence>
<accession>G8R4V2</accession>
<evidence type="ECO:0000313" key="3">
    <source>
        <dbReference type="Proteomes" id="UP000005631"/>
    </source>
</evidence>
<protein>
    <submittedName>
        <fullName evidence="2">Nucleoside-diphosphate-sugar epimerase</fullName>
    </submittedName>
</protein>
<feature type="domain" description="NAD-dependent epimerase/dehydratase" evidence="1">
    <location>
        <begin position="4"/>
        <end position="203"/>
    </location>
</feature>
<dbReference type="InterPro" id="IPR050177">
    <property type="entry name" value="Lipid_A_modif_metabolic_enz"/>
</dbReference>
<keyword evidence="3" id="KW-1185">Reference proteome</keyword>
<dbReference type="eggNOG" id="COG0451">
    <property type="taxonomic scope" value="Bacteria"/>
</dbReference>
<sequence>MSTVLISGSSGFVGQNLIHFLNKKAVHTHTLGRANADYLWSNLSGITDDIEAYIHLAGKAHDVSNTSGADEYFKVNTDLTIRLFEHFLQSKAEVFIYMSSVKAAADTVEGILTEELSPNPKTPYGQSKRKAEEYILNANLPEGKRAIILRPCMIHGPGNKGNLNLLYKFVQKGIPYPLAAFENRRSFLSIANLNFVIAGIIENKNISSGIYQVADDESLSTNELVKLIAKCISKKPSLLKIPVSMMSGLAKIGGALKLPLNPDRLKKLTESYVVSNNKVKQALNIGTMPVSAKDGLRETIKSFNK</sequence>
<dbReference type="PANTHER" id="PTHR43245">
    <property type="entry name" value="BIFUNCTIONAL POLYMYXIN RESISTANCE PROTEIN ARNA"/>
    <property type="match status" value="1"/>
</dbReference>
<dbReference type="InterPro" id="IPR001509">
    <property type="entry name" value="Epimerase_deHydtase"/>
</dbReference>
<organism evidence="2 3">
    <name type="scientific">Owenweeksia hongkongensis (strain DSM 17368 / CIP 108786 / JCM 12287 / NRRL B-23963 / UST20020801)</name>
    <dbReference type="NCBI Taxonomy" id="926562"/>
    <lineage>
        <taxon>Bacteria</taxon>
        <taxon>Pseudomonadati</taxon>
        <taxon>Bacteroidota</taxon>
        <taxon>Flavobacteriia</taxon>
        <taxon>Flavobacteriales</taxon>
        <taxon>Owenweeksiaceae</taxon>
        <taxon>Owenweeksia</taxon>
    </lineage>
</organism>
<evidence type="ECO:0000313" key="2">
    <source>
        <dbReference type="EMBL" id="AEV34266.1"/>
    </source>
</evidence>
<name>G8R4V2_OWEHD</name>
<dbReference type="OrthoDB" id="329806at2"/>
<proteinExistence type="predicted"/>